<name>A0A6N8JGR2_9BACT</name>
<dbReference type="GO" id="GO:0010181">
    <property type="term" value="F:FMN binding"/>
    <property type="evidence" value="ECO:0007669"/>
    <property type="project" value="TreeGrafter"/>
</dbReference>
<dbReference type="Pfam" id="PF03358">
    <property type="entry name" value="FMN_red"/>
    <property type="match status" value="1"/>
</dbReference>
<dbReference type="PANTHER" id="PTHR30543:SF21">
    <property type="entry name" value="NAD(P)H-DEPENDENT FMN REDUCTASE LOT6"/>
    <property type="match status" value="1"/>
</dbReference>
<dbReference type="InterPro" id="IPR005025">
    <property type="entry name" value="FMN_Rdtase-like_dom"/>
</dbReference>
<dbReference type="EMBL" id="WRXO01000011">
    <property type="protein sequence ID" value="MVT44485.1"/>
    <property type="molecule type" value="Genomic_DNA"/>
</dbReference>
<keyword evidence="3" id="KW-1185">Reference proteome</keyword>
<evidence type="ECO:0000313" key="2">
    <source>
        <dbReference type="EMBL" id="MVT44485.1"/>
    </source>
</evidence>
<dbReference type="Proteomes" id="UP000468388">
    <property type="component" value="Unassembled WGS sequence"/>
</dbReference>
<proteinExistence type="predicted"/>
<evidence type="ECO:0000313" key="3">
    <source>
        <dbReference type="Proteomes" id="UP000468388"/>
    </source>
</evidence>
<feature type="domain" description="NADPH-dependent FMN reductase-like" evidence="1">
    <location>
        <begin position="5"/>
        <end position="142"/>
    </location>
</feature>
<dbReference type="InterPro" id="IPR029039">
    <property type="entry name" value="Flavoprotein-like_sf"/>
</dbReference>
<protein>
    <submittedName>
        <fullName evidence="2">Flavoprotein</fullName>
    </submittedName>
</protein>
<dbReference type="OrthoDB" id="9812295at2"/>
<dbReference type="AlphaFoldDB" id="A0A6N8JGR2"/>
<dbReference type="GO" id="GO:0005829">
    <property type="term" value="C:cytosol"/>
    <property type="evidence" value="ECO:0007669"/>
    <property type="project" value="TreeGrafter"/>
</dbReference>
<dbReference type="Gene3D" id="3.40.50.360">
    <property type="match status" value="1"/>
</dbReference>
<organism evidence="2 3">
    <name type="scientific">Chitinophaga oryziterrae</name>
    <dbReference type="NCBI Taxonomy" id="1031224"/>
    <lineage>
        <taxon>Bacteria</taxon>
        <taxon>Pseudomonadati</taxon>
        <taxon>Bacteroidota</taxon>
        <taxon>Chitinophagia</taxon>
        <taxon>Chitinophagales</taxon>
        <taxon>Chitinophagaceae</taxon>
        <taxon>Chitinophaga</taxon>
    </lineage>
</organism>
<gene>
    <name evidence="2" type="ORF">GO495_28075</name>
</gene>
<accession>A0A6N8JGR2</accession>
<dbReference type="GO" id="GO:0016491">
    <property type="term" value="F:oxidoreductase activity"/>
    <property type="evidence" value="ECO:0007669"/>
    <property type="project" value="InterPro"/>
</dbReference>
<dbReference type="SUPFAM" id="SSF52218">
    <property type="entry name" value="Flavoproteins"/>
    <property type="match status" value="1"/>
</dbReference>
<comment type="caution">
    <text evidence="2">The sequence shown here is derived from an EMBL/GenBank/DDBJ whole genome shotgun (WGS) entry which is preliminary data.</text>
</comment>
<sequence length="176" mass="18723">MIKHILAISGSLRNTSSNTNILKACAALAPDGVKITLYEGLDKLPYFSPELDGEGAVPVVAVQDLREQLKKADAVIFCTPEYAFGVPGVLKNALDWIVSSGEFYDKPTAVISASPLATGGDKANASLVQTLTVMSAIIKEENKLPIPVVRTKMDAAGNIIDKELETALVQVIRSLV</sequence>
<dbReference type="RefSeq" id="WP_157303278.1">
    <property type="nucleotide sequence ID" value="NZ_BAAAZB010000036.1"/>
</dbReference>
<dbReference type="InterPro" id="IPR050712">
    <property type="entry name" value="NAD(P)H-dep_reductase"/>
</dbReference>
<reference evidence="2 3" key="1">
    <citation type="submission" date="2019-12" db="EMBL/GenBank/DDBJ databases">
        <title>The draft genomic sequence of strain Chitinophaga oryziterrae JCM 16595.</title>
        <authorList>
            <person name="Zhang X."/>
        </authorList>
    </citation>
    <scope>NUCLEOTIDE SEQUENCE [LARGE SCALE GENOMIC DNA]</scope>
    <source>
        <strain evidence="2 3">JCM 16595</strain>
    </source>
</reference>
<evidence type="ECO:0000259" key="1">
    <source>
        <dbReference type="Pfam" id="PF03358"/>
    </source>
</evidence>
<dbReference type="PANTHER" id="PTHR30543">
    <property type="entry name" value="CHROMATE REDUCTASE"/>
    <property type="match status" value="1"/>
</dbReference>